<evidence type="ECO:0000256" key="3">
    <source>
        <dbReference type="ARBA" id="ARBA00009471"/>
    </source>
</evidence>
<evidence type="ECO:0000256" key="4">
    <source>
        <dbReference type="ARBA" id="ARBA00016065"/>
    </source>
</evidence>
<sequence>MAVSRSSRAQPVYAESDPGGDTEPEEDTPKQQRTLSRKRISDVFDASFTSDSGRTHSKAANINDDAAEKRRRRKSQRVVLPNPDDNEAGPSSDPTAANAKQKQQLLSISQDPAINVPLDVMSSNFEEWMKMATDNKINAANSWNFALIDYFHDMSLLRNNTDNSINFQRASCTLDGCVKIWTSRVDSVGTETGKLLSNLANEGSNGVNDGDGSDNEEGGDQDGAQGGRKKKTHRPGSTLAKDVSQLRNKKLDLEFKVDPLFRKTCADFDEGGANGLLMNHLSLGVGADGSLRVVFDASDSVPKDGEDEEPLEEPPDEVDLSYLREHFLPSLSALDTKALSHSLTDYNFAFSKDAFSFEETTFFRDDTAPVFDDDDNDNEPFHDDHLGAPMATTRNNAPDSPVSHDDDAGPGGVNGDVGGGGGAAFVPFDPRRLPSDRDLLVGMNQEDGALMLDYFNPSITKNWAGPEHWKLRKVVRRHKDVKDITKELFVPVTRGAGITLPGPSGAKKGKGRKGKDKDKDNEEKRYDQTLPDDMHFSSRQLVTLFLKPNFSLKMRGQGKREREEGEIDENFWAQAAADQAAGRTGGDDETNGGDAIPFNTQFFHDDYDDGPGFDDVFDGDGPEGGSAANINPDSGEQDLLAATQGQMRRVRPEFVNYAKRAKRVDVRKLKENIWKNLDIVVPREVRGDHEDEDDMDIDHRPATDPSEPRVFDNVISGLKRSYPREKMEEISTSFCFICLLHLANERGLKLETGVDEDGGLTEVDEEELEQRKVGNIWDLKVYRDPEAIPAA</sequence>
<feature type="region of interest" description="Disordered" evidence="12">
    <location>
        <begin position="1"/>
        <end position="108"/>
    </location>
</feature>
<comment type="function">
    <text evidence="11">Regulatory subunit of the condensin complex, a complex required for conversion of interphase chromatin into mitotic-like condense chromosomes.</text>
</comment>
<dbReference type="AlphaFoldDB" id="A0A4S4KRU4"/>
<keyword evidence="7 11" id="KW-0132">Cell division</keyword>
<evidence type="ECO:0000313" key="13">
    <source>
        <dbReference type="EMBL" id="THH01047.1"/>
    </source>
</evidence>
<dbReference type="PANTHER" id="PTHR13108:SF9">
    <property type="entry name" value="CONDENSIN COMPLEX SUBUNIT 2"/>
    <property type="match status" value="1"/>
</dbReference>
<dbReference type="GO" id="GO:0000796">
    <property type="term" value="C:condensin complex"/>
    <property type="evidence" value="ECO:0007669"/>
    <property type="project" value="InterPro"/>
</dbReference>
<evidence type="ECO:0000256" key="1">
    <source>
        <dbReference type="ARBA" id="ARBA00004286"/>
    </source>
</evidence>
<protein>
    <recommendedName>
        <fullName evidence="4 11">Condensin complex subunit 2</fullName>
    </recommendedName>
</protein>
<evidence type="ECO:0000256" key="7">
    <source>
        <dbReference type="ARBA" id="ARBA00022618"/>
    </source>
</evidence>
<keyword evidence="8 11" id="KW-0498">Mitosis</keyword>
<feature type="compositionally biased region" description="Polar residues" evidence="12">
    <location>
        <begin position="92"/>
        <end position="108"/>
    </location>
</feature>
<proteinExistence type="inferred from homology"/>
<dbReference type="Proteomes" id="UP000309038">
    <property type="component" value="Unassembled WGS sequence"/>
</dbReference>
<feature type="region of interest" description="Disordered" evidence="12">
    <location>
        <begin position="495"/>
        <end position="532"/>
    </location>
</feature>
<feature type="compositionally biased region" description="Basic and acidic residues" evidence="12">
    <location>
        <begin position="697"/>
        <end position="707"/>
    </location>
</feature>
<feature type="compositionally biased region" description="Low complexity" evidence="12">
    <location>
        <begin position="201"/>
        <end position="210"/>
    </location>
</feature>
<dbReference type="PANTHER" id="PTHR13108">
    <property type="entry name" value="CONDENSIN COMPLEX SUBUNIT 2"/>
    <property type="match status" value="1"/>
</dbReference>
<dbReference type="PIRSF" id="PIRSF017126">
    <property type="entry name" value="Condensin_H"/>
    <property type="match status" value="1"/>
</dbReference>
<evidence type="ECO:0000256" key="6">
    <source>
        <dbReference type="ARBA" id="ARBA00022490"/>
    </source>
</evidence>
<feature type="compositionally biased region" description="Gly residues" evidence="12">
    <location>
        <begin position="409"/>
        <end position="423"/>
    </location>
</feature>
<dbReference type="GO" id="GO:0005737">
    <property type="term" value="C:cytoplasm"/>
    <property type="evidence" value="ECO:0007669"/>
    <property type="project" value="UniProtKB-SubCell"/>
</dbReference>
<feature type="region of interest" description="Disordered" evidence="12">
    <location>
        <begin position="371"/>
        <end position="429"/>
    </location>
</feature>
<name>A0A4S4KRU4_9APHY</name>
<keyword evidence="14" id="KW-1185">Reference proteome</keyword>
<feature type="region of interest" description="Disordered" evidence="12">
    <location>
        <begin position="688"/>
        <end position="707"/>
    </location>
</feature>
<gene>
    <name evidence="13" type="ORF">EW026_g1576</name>
</gene>
<dbReference type="Pfam" id="PF05786">
    <property type="entry name" value="Cnd2"/>
    <property type="match status" value="1"/>
</dbReference>
<evidence type="ECO:0000256" key="2">
    <source>
        <dbReference type="ARBA" id="ARBA00004496"/>
    </source>
</evidence>
<comment type="subcellular location">
    <subcellularLocation>
        <location evidence="1">Chromosome</location>
    </subcellularLocation>
    <subcellularLocation>
        <location evidence="2">Cytoplasm</location>
    </subcellularLocation>
</comment>
<accession>A0A4S4KRU4</accession>
<keyword evidence="10 11" id="KW-0131">Cell cycle</keyword>
<evidence type="ECO:0000256" key="9">
    <source>
        <dbReference type="ARBA" id="ARBA00023067"/>
    </source>
</evidence>
<comment type="caution">
    <text evidence="13">The sequence shown here is derived from an EMBL/GenBank/DDBJ whole genome shotgun (WGS) entry which is preliminary data.</text>
</comment>
<dbReference type="EMBL" id="SGPJ01000033">
    <property type="protein sequence ID" value="THH01047.1"/>
    <property type="molecule type" value="Genomic_DNA"/>
</dbReference>
<evidence type="ECO:0000313" key="14">
    <source>
        <dbReference type="Proteomes" id="UP000309038"/>
    </source>
</evidence>
<evidence type="ECO:0000256" key="10">
    <source>
        <dbReference type="ARBA" id="ARBA00023306"/>
    </source>
</evidence>
<organism evidence="13 14">
    <name type="scientific">Hermanssonia centrifuga</name>
    <dbReference type="NCBI Taxonomy" id="98765"/>
    <lineage>
        <taxon>Eukaryota</taxon>
        <taxon>Fungi</taxon>
        <taxon>Dikarya</taxon>
        <taxon>Basidiomycota</taxon>
        <taxon>Agaricomycotina</taxon>
        <taxon>Agaricomycetes</taxon>
        <taxon>Polyporales</taxon>
        <taxon>Meruliaceae</taxon>
        <taxon>Hermanssonia</taxon>
    </lineage>
</organism>
<dbReference type="InterPro" id="IPR022816">
    <property type="entry name" value="Condensin_barren_su2"/>
</dbReference>
<evidence type="ECO:0000256" key="5">
    <source>
        <dbReference type="ARBA" id="ARBA00022454"/>
    </source>
</evidence>
<feature type="region of interest" description="Disordered" evidence="12">
    <location>
        <begin position="199"/>
        <end position="243"/>
    </location>
</feature>
<evidence type="ECO:0000256" key="8">
    <source>
        <dbReference type="ARBA" id="ARBA00022776"/>
    </source>
</evidence>
<feature type="compositionally biased region" description="Basic and acidic residues" evidence="12">
    <location>
        <begin position="515"/>
        <end position="532"/>
    </location>
</feature>
<reference evidence="13 14" key="1">
    <citation type="submission" date="2019-02" db="EMBL/GenBank/DDBJ databases">
        <title>Genome sequencing of the rare red list fungi Phlebia centrifuga.</title>
        <authorList>
            <person name="Buettner E."/>
            <person name="Kellner H."/>
        </authorList>
    </citation>
    <scope>NUCLEOTIDE SEQUENCE [LARGE SCALE GENOMIC DNA]</scope>
    <source>
        <strain evidence="13 14">DSM 108282</strain>
    </source>
</reference>
<feature type="compositionally biased region" description="Acidic residues" evidence="12">
    <location>
        <begin position="211"/>
        <end position="220"/>
    </location>
</feature>
<evidence type="ECO:0000256" key="12">
    <source>
        <dbReference type="SAM" id="MobiDB-lite"/>
    </source>
</evidence>
<evidence type="ECO:0000256" key="11">
    <source>
        <dbReference type="PIRNR" id="PIRNR017126"/>
    </source>
</evidence>
<keyword evidence="9 11" id="KW-0226">DNA condensation</keyword>
<keyword evidence="6" id="KW-0963">Cytoplasm</keyword>
<dbReference type="GO" id="GO:0051301">
    <property type="term" value="P:cell division"/>
    <property type="evidence" value="ECO:0007669"/>
    <property type="project" value="UniProtKB-KW"/>
</dbReference>
<keyword evidence="5" id="KW-0158">Chromosome</keyword>
<dbReference type="GO" id="GO:0003682">
    <property type="term" value="F:chromatin binding"/>
    <property type="evidence" value="ECO:0007669"/>
    <property type="project" value="TreeGrafter"/>
</dbReference>
<dbReference type="GO" id="GO:0007076">
    <property type="term" value="P:mitotic chromosome condensation"/>
    <property type="evidence" value="ECO:0007669"/>
    <property type="project" value="InterPro"/>
</dbReference>
<comment type="similarity">
    <text evidence="3 11">Belongs to the CND2 (condensin subunit 2) family.</text>
</comment>